<evidence type="ECO:0000313" key="3">
    <source>
        <dbReference type="Proteomes" id="UP000290244"/>
    </source>
</evidence>
<dbReference type="AlphaFoldDB" id="A0A4P6P1W1"/>
<reference evidence="2 3" key="1">
    <citation type="submission" date="2018-12" db="EMBL/GenBank/DDBJ databases">
        <title>Complete genome of Litorilituus sediminis.</title>
        <authorList>
            <person name="Liu A."/>
            <person name="Rong J."/>
        </authorList>
    </citation>
    <scope>NUCLEOTIDE SEQUENCE [LARGE SCALE GENOMIC DNA]</scope>
    <source>
        <strain evidence="2 3">JCM 17549</strain>
    </source>
</reference>
<dbReference type="EMBL" id="CP034759">
    <property type="protein sequence ID" value="QBG34558.1"/>
    <property type="molecule type" value="Genomic_DNA"/>
</dbReference>
<sequence length="60" mass="7160">MKHCLYCQTENDEQAENCKHCGMNLPTKHPQDRKTKLSFFVKAFWLIVIFSLIMVIYLPR</sequence>
<keyword evidence="1" id="KW-0812">Transmembrane</keyword>
<dbReference type="OrthoDB" id="7871431at2"/>
<dbReference type="RefSeq" id="WP_130598882.1">
    <property type="nucleotide sequence ID" value="NZ_CP034759.1"/>
</dbReference>
<evidence type="ECO:0000313" key="2">
    <source>
        <dbReference type="EMBL" id="QBG34558.1"/>
    </source>
</evidence>
<organism evidence="2 3">
    <name type="scientific">Litorilituus sediminis</name>
    <dbReference type="NCBI Taxonomy" id="718192"/>
    <lineage>
        <taxon>Bacteria</taxon>
        <taxon>Pseudomonadati</taxon>
        <taxon>Pseudomonadota</taxon>
        <taxon>Gammaproteobacteria</taxon>
        <taxon>Alteromonadales</taxon>
        <taxon>Colwelliaceae</taxon>
        <taxon>Litorilituus</taxon>
    </lineage>
</organism>
<keyword evidence="3" id="KW-1185">Reference proteome</keyword>
<keyword evidence="1" id="KW-0472">Membrane</keyword>
<dbReference type="Proteomes" id="UP000290244">
    <property type="component" value="Chromosome"/>
</dbReference>
<gene>
    <name evidence="2" type="ORF">EMK97_01775</name>
</gene>
<name>A0A4P6P1W1_9GAMM</name>
<protein>
    <submittedName>
        <fullName evidence="2">DnrP protein</fullName>
    </submittedName>
</protein>
<feature type="transmembrane region" description="Helical" evidence="1">
    <location>
        <begin position="39"/>
        <end position="58"/>
    </location>
</feature>
<proteinExistence type="predicted"/>
<evidence type="ECO:0000256" key="1">
    <source>
        <dbReference type="SAM" id="Phobius"/>
    </source>
</evidence>
<keyword evidence="1" id="KW-1133">Transmembrane helix</keyword>
<accession>A0A4P6P1W1</accession>
<dbReference type="KEGG" id="lsd:EMK97_01775"/>